<accession>A0A8J5K7C9</accession>
<evidence type="ECO:0000313" key="3">
    <source>
        <dbReference type="Proteomes" id="UP000747542"/>
    </source>
</evidence>
<dbReference type="EMBL" id="JAHLQT010013773">
    <property type="protein sequence ID" value="KAG7170716.1"/>
    <property type="molecule type" value="Genomic_DNA"/>
</dbReference>
<comment type="caution">
    <text evidence="2">The sequence shown here is derived from an EMBL/GenBank/DDBJ whole genome shotgun (WGS) entry which is preliminary data.</text>
</comment>
<sequence length="90" mass="10178">MVPMVPLGVPVSLQQTAYARITNSASSPMTASRAFSRRPPLMETHQEEDNDEVSSGYSSSHAHFFRSYHDLTTCSERPLRTQVWENHHSC</sequence>
<feature type="region of interest" description="Disordered" evidence="1">
    <location>
        <begin position="23"/>
        <end position="56"/>
    </location>
</feature>
<evidence type="ECO:0000256" key="1">
    <source>
        <dbReference type="SAM" id="MobiDB-lite"/>
    </source>
</evidence>
<proteinExistence type="predicted"/>
<name>A0A8J5K7C9_HOMAM</name>
<gene>
    <name evidence="2" type="ORF">Hamer_G013544</name>
</gene>
<dbReference type="AlphaFoldDB" id="A0A8J5K7C9"/>
<organism evidence="2 3">
    <name type="scientific">Homarus americanus</name>
    <name type="common">American lobster</name>
    <dbReference type="NCBI Taxonomy" id="6706"/>
    <lineage>
        <taxon>Eukaryota</taxon>
        <taxon>Metazoa</taxon>
        <taxon>Ecdysozoa</taxon>
        <taxon>Arthropoda</taxon>
        <taxon>Crustacea</taxon>
        <taxon>Multicrustacea</taxon>
        <taxon>Malacostraca</taxon>
        <taxon>Eumalacostraca</taxon>
        <taxon>Eucarida</taxon>
        <taxon>Decapoda</taxon>
        <taxon>Pleocyemata</taxon>
        <taxon>Astacidea</taxon>
        <taxon>Nephropoidea</taxon>
        <taxon>Nephropidae</taxon>
        <taxon>Homarus</taxon>
    </lineage>
</organism>
<dbReference type="Proteomes" id="UP000747542">
    <property type="component" value="Unassembled WGS sequence"/>
</dbReference>
<protein>
    <submittedName>
        <fullName evidence="2">Uncharacterized protein</fullName>
    </submittedName>
</protein>
<evidence type="ECO:0000313" key="2">
    <source>
        <dbReference type="EMBL" id="KAG7170716.1"/>
    </source>
</evidence>
<keyword evidence="3" id="KW-1185">Reference proteome</keyword>
<reference evidence="2" key="1">
    <citation type="journal article" date="2021" name="Sci. Adv.">
        <title>The American lobster genome reveals insights on longevity, neural, and immune adaptations.</title>
        <authorList>
            <person name="Polinski J.M."/>
            <person name="Zimin A.V."/>
            <person name="Clark K.F."/>
            <person name="Kohn A.B."/>
            <person name="Sadowski N."/>
            <person name="Timp W."/>
            <person name="Ptitsyn A."/>
            <person name="Khanna P."/>
            <person name="Romanova D.Y."/>
            <person name="Williams P."/>
            <person name="Greenwood S.J."/>
            <person name="Moroz L.L."/>
            <person name="Walt D.R."/>
            <person name="Bodnar A.G."/>
        </authorList>
    </citation>
    <scope>NUCLEOTIDE SEQUENCE</scope>
    <source>
        <strain evidence="2">GMGI-L3</strain>
    </source>
</reference>